<protein>
    <submittedName>
        <fullName evidence="6">Type II toxin-antitoxin system HipA family toxin</fullName>
    </submittedName>
</protein>
<keyword evidence="3" id="KW-0418">Kinase</keyword>
<dbReference type="AlphaFoldDB" id="A0A2V3DSD7"/>
<feature type="domain" description="HipA N-terminal subdomain 1" evidence="5">
    <location>
        <begin position="22"/>
        <end position="119"/>
    </location>
</feature>
<dbReference type="NCBIfam" id="TIGR03071">
    <property type="entry name" value="couple_hipA"/>
    <property type="match status" value="1"/>
</dbReference>
<dbReference type="GO" id="GO:0004674">
    <property type="term" value="F:protein serine/threonine kinase activity"/>
    <property type="evidence" value="ECO:0007669"/>
    <property type="project" value="TreeGrafter"/>
</dbReference>
<evidence type="ECO:0000259" key="4">
    <source>
        <dbReference type="Pfam" id="PF07804"/>
    </source>
</evidence>
<dbReference type="InterPro" id="IPR017508">
    <property type="entry name" value="HipA_N1"/>
</dbReference>
<dbReference type="RefSeq" id="WP_110105914.1">
    <property type="nucleotide sequence ID" value="NZ_JACBZZ010000001.1"/>
</dbReference>
<dbReference type="Pfam" id="PF07804">
    <property type="entry name" value="HipA_C"/>
    <property type="match status" value="1"/>
</dbReference>
<evidence type="ECO:0000256" key="1">
    <source>
        <dbReference type="ARBA" id="ARBA00010164"/>
    </source>
</evidence>
<organism evidence="6 7">
    <name type="scientific">Arthrobacter psychrochitiniphilus</name>
    <dbReference type="NCBI Taxonomy" id="291045"/>
    <lineage>
        <taxon>Bacteria</taxon>
        <taxon>Bacillati</taxon>
        <taxon>Actinomycetota</taxon>
        <taxon>Actinomycetes</taxon>
        <taxon>Micrococcales</taxon>
        <taxon>Micrococcaceae</taxon>
        <taxon>Arthrobacter</taxon>
    </lineage>
</organism>
<dbReference type="PANTHER" id="PTHR37419">
    <property type="entry name" value="SERINE/THREONINE-PROTEIN KINASE TOXIN HIPA"/>
    <property type="match status" value="1"/>
</dbReference>
<proteinExistence type="inferred from homology"/>
<dbReference type="InterPro" id="IPR052028">
    <property type="entry name" value="HipA_Ser/Thr_kinase"/>
</dbReference>
<name>A0A2V3DSD7_9MICC</name>
<evidence type="ECO:0000256" key="2">
    <source>
        <dbReference type="ARBA" id="ARBA00022679"/>
    </source>
</evidence>
<accession>A0A2V3DSD7</accession>
<dbReference type="GO" id="GO:0005829">
    <property type="term" value="C:cytosol"/>
    <property type="evidence" value="ECO:0007669"/>
    <property type="project" value="TreeGrafter"/>
</dbReference>
<evidence type="ECO:0000256" key="3">
    <source>
        <dbReference type="ARBA" id="ARBA00022777"/>
    </source>
</evidence>
<reference evidence="6 7" key="1">
    <citation type="submission" date="2018-05" db="EMBL/GenBank/DDBJ databases">
        <title>Genetic diversity of glacier-inhabiting Cryobacterium bacteria in China and description of Cryobacterium mengkeensis sp. nov. and Arthrobacter glacialis sp. nov.</title>
        <authorList>
            <person name="Liu Q."/>
            <person name="Xin Y.-H."/>
        </authorList>
    </citation>
    <scope>NUCLEOTIDE SEQUENCE [LARGE SCALE GENOMIC DNA]</scope>
    <source>
        <strain evidence="6 7">GP3</strain>
    </source>
</reference>
<sequence>MKNSRDPMKSLDYAKSVTQATIYKRGMAAATLTRQAGLGVVFAYLPEYLKSGGPGIASTLPALDVPVTLSHGSVPAFFSGLLPEGERLAKLRWAVKTTLDDEFSLLIAAGENPVGDVQIVPAGQQPETIPALLTVTKTMDDINFADFAAIPGPVDVSVLAGLQDKVTASYRHDKDPSRAYLLKFNDGSHQHQVETEHLLLTKARALSIPIAQARLVHDGVGAAALLVSRFDRSPTGPLAVEDCAQLMGLGPGRKYSVPSEAVAAAAISMCSSQALAARNIFLQFLFAWLTGNGNLHAKNISVVQQQSGEWMVAPAYDLQCTLAGEIEQGFAAGVPGGILTELTDGDPSRDPGMALPVGGSAGSRTGLDRNDWLRFGRSLNIPERLVAKCIDKAQAASLLTTAELPFERDVSAAVVRVLGIRRAAIQK</sequence>
<keyword evidence="2" id="KW-0808">Transferase</keyword>
<dbReference type="EMBL" id="QHLZ01000004">
    <property type="protein sequence ID" value="PXA66050.1"/>
    <property type="molecule type" value="Genomic_DNA"/>
</dbReference>
<keyword evidence="7" id="KW-1185">Reference proteome</keyword>
<dbReference type="OrthoDB" id="3182374at2"/>
<dbReference type="Pfam" id="PF13657">
    <property type="entry name" value="Couple_hipA"/>
    <property type="match status" value="1"/>
</dbReference>
<dbReference type="InterPro" id="IPR012893">
    <property type="entry name" value="HipA-like_C"/>
</dbReference>
<evidence type="ECO:0000259" key="5">
    <source>
        <dbReference type="Pfam" id="PF13657"/>
    </source>
</evidence>
<evidence type="ECO:0000313" key="6">
    <source>
        <dbReference type="EMBL" id="PXA66050.1"/>
    </source>
</evidence>
<evidence type="ECO:0000313" key="7">
    <source>
        <dbReference type="Proteomes" id="UP000246303"/>
    </source>
</evidence>
<dbReference type="PANTHER" id="PTHR37419:SF1">
    <property type="entry name" value="SERINE_THREONINE-PROTEIN KINASE TOXIN HIPA"/>
    <property type="match status" value="1"/>
</dbReference>
<feature type="domain" description="HipA-like C-terminal" evidence="4">
    <location>
        <begin position="159"/>
        <end position="394"/>
    </location>
</feature>
<dbReference type="Proteomes" id="UP000246303">
    <property type="component" value="Unassembled WGS sequence"/>
</dbReference>
<comment type="similarity">
    <text evidence="1">Belongs to the HipA Ser/Thr kinase family.</text>
</comment>
<comment type="caution">
    <text evidence="6">The sequence shown here is derived from an EMBL/GenBank/DDBJ whole genome shotgun (WGS) entry which is preliminary data.</text>
</comment>
<gene>
    <name evidence="6" type="ORF">CVS29_08705</name>
</gene>